<evidence type="ECO:0000256" key="1">
    <source>
        <dbReference type="SAM" id="SignalP"/>
    </source>
</evidence>
<gene>
    <name evidence="2" type="ORF">D1O30_05675</name>
</gene>
<dbReference type="PROSITE" id="PS51257">
    <property type="entry name" value="PROKAR_LIPOPROTEIN"/>
    <property type="match status" value="1"/>
</dbReference>
<reference evidence="2 3" key="1">
    <citation type="submission" date="2018-08" db="EMBL/GenBank/DDBJ databases">
        <title>Genome sequence of Methylocystis hirsuta CSC1, a methanotroph able to accumulate PHAs.</title>
        <authorList>
            <person name="Bordel S."/>
            <person name="Rodriguez E."/>
            <person name="Gancedo J."/>
            <person name="Munoz R."/>
        </authorList>
    </citation>
    <scope>NUCLEOTIDE SEQUENCE [LARGE SCALE GENOMIC DNA]</scope>
    <source>
        <strain evidence="2 3">CSC1</strain>
    </source>
</reference>
<keyword evidence="2" id="KW-0378">Hydrolase</keyword>
<dbReference type="InterPro" id="IPR013783">
    <property type="entry name" value="Ig-like_fold"/>
</dbReference>
<dbReference type="SUPFAM" id="SSF117074">
    <property type="entry name" value="Hypothetical protein PA1324"/>
    <property type="match status" value="1"/>
</dbReference>
<dbReference type="Gene3D" id="2.60.40.10">
    <property type="entry name" value="Immunoglobulins"/>
    <property type="match status" value="1"/>
</dbReference>
<feature type="signal peptide" evidence="1">
    <location>
        <begin position="1"/>
        <end position="20"/>
    </location>
</feature>
<evidence type="ECO:0000313" key="3">
    <source>
        <dbReference type="Proteomes" id="UP000268623"/>
    </source>
</evidence>
<dbReference type="GO" id="GO:0004180">
    <property type="term" value="F:carboxypeptidase activity"/>
    <property type="evidence" value="ECO:0007669"/>
    <property type="project" value="UniProtKB-KW"/>
</dbReference>
<feature type="chain" id="PRO_5018035499" evidence="1">
    <location>
        <begin position="21"/>
        <end position="172"/>
    </location>
</feature>
<name>A0A3M9XMC7_9HYPH</name>
<dbReference type="RefSeq" id="WP_123175143.1">
    <property type="nucleotide sequence ID" value="NZ_QWDD01000001.1"/>
</dbReference>
<keyword evidence="2" id="KW-0645">Protease</keyword>
<comment type="caution">
    <text evidence="2">The sequence shown here is derived from an EMBL/GenBank/DDBJ whole genome shotgun (WGS) entry which is preliminary data.</text>
</comment>
<sequence length="172" mass="18433">MRCVKLLFVAPLALLSACNAARGPSPSVGFDPSQASYIRAPGRGVIAGQAFLRDASGSNVRYAAGETVRLIPATTYAQTRIKNFYGSVKFLPAASIPKVEPDTQYASLTRTTTTESNGRFTFENVAPGRYYLTTQLIWKPKDAHAPEGGAMYEEVTLTGKENGPVKVVLSGN</sequence>
<organism evidence="2 3">
    <name type="scientific">Methylocystis hirsuta</name>
    <dbReference type="NCBI Taxonomy" id="369798"/>
    <lineage>
        <taxon>Bacteria</taxon>
        <taxon>Pseudomonadati</taxon>
        <taxon>Pseudomonadota</taxon>
        <taxon>Alphaproteobacteria</taxon>
        <taxon>Hyphomicrobiales</taxon>
        <taxon>Methylocystaceae</taxon>
        <taxon>Methylocystis</taxon>
    </lineage>
</organism>
<protein>
    <submittedName>
        <fullName evidence="2">Carboxypeptidase regulatory-like domain-containing protein</fullName>
    </submittedName>
</protein>
<dbReference type="EMBL" id="QWDD01000001">
    <property type="protein sequence ID" value="RNJ49164.1"/>
    <property type="molecule type" value="Genomic_DNA"/>
</dbReference>
<keyword evidence="2" id="KW-0121">Carboxypeptidase</keyword>
<accession>A0A3M9XMC7</accession>
<dbReference type="OrthoDB" id="5677277at2"/>
<keyword evidence="3" id="KW-1185">Reference proteome</keyword>
<keyword evidence="1" id="KW-0732">Signal</keyword>
<dbReference type="Proteomes" id="UP000268623">
    <property type="component" value="Unassembled WGS sequence"/>
</dbReference>
<proteinExistence type="predicted"/>
<evidence type="ECO:0000313" key="2">
    <source>
        <dbReference type="EMBL" id="RNJ49164.1"/>
    </source>
</evidence>
<dbReference type="AlphaFoldDB" id="A0A3M9XMC7"/>